<dbReference type="Proteomes" id="UP000305778">
    <property type="component" value="Unassembled WGS sequence"/>
</dbReference>
<accession>A0A4U0SRB1</accession>
<evidence type="ECO:0000313" key="2">
    <source>
        <dbReference type="EMBL" id="TKA12552.1"/>
    </source>
</evidence>
<feature type="region of interest" description="Disordered" evidence="1">
    <location>
        <begin position="37"/>
        <end position="58"/>
    </location>
</feature>
<proteinExistence type="predicted"/>
<comment type="caution">
    <text evidence="2">The sequence shown here is derived from an EMBL/GenBank/DDBJ whole genome shotgun (WGS) entry which is preliminary data.</text>
</comment>
<dbReference type="OrthoDB" id="4331634at2"/>
<evidence type="ECO:0000313" key="3">
    <source>
        <dbReference type="Proteomes" id="UP000305778"/>
    </source>
</evidence>
<gene>
    <name evidence="2" type="ORF">FCI23_06510</name>
</gene>
<reference evidence="2 3" key="1">
    <citation type="submission" date="2019-04" db="EMBL/GenBank/DDBJ databases">
        <title>Streptomyces oryziradicis sp. nov., a novel actinomycete isolated from rhizosphere soil of rice (Oryza sativa L.).</title>
        <authorList>
            <person name="Li C."/>
        </authorList>
    </citation>
    <scope>NUCLEOTIDE SEQUENCE [LARGE SCALE GENOMIC DNA]</scope>
    <source>
        <strain evidence="2 3">NEAU-C40</strain>
    </source>
</reference>
<dbReference type="EMBL" id="SUMC01000004">
    <property type="protein sequence ID" value="TKA12552.1"/>
    <property type="molecule type" value="Genomic_DNA"/>
</dbReference>
<sequence>MSWSTEEFVPPDPERVDPAVLTALLARYGWERRGGAPGRYTRWTPPGETAVTGGHRNTSTSLLVPENRGSGAYADYADLLGEALTALARSAAPSAREVLIALTFPGDEIRWRRDTPLVAEAVPWTADAQLRSAARAMLMAAARAERGSAGYFGERHGRYASAFLEQVLVGPSPSGRMLTAFVPVPAGRGPVTTLLRALQATRDAVDYQRATGGMEAFQAAVGLGVCHELTDALVRLVRGTEGAEVALAWLPATSPPEGFAARPEPIEFSPGDLPALEAAGALYVRDEPSVEVRVTGTVVRLRRPRPSGGGTVRLRVLAGADVRQVRVRLDEAAYRIAVHAHLVGLPVRVSGRLESVSGFRAIVGPTGVTPVHVDEAERDRLLKSLHGGVDTFEDACGGDRISPSDD</sequence>
<name>A0A4U0SRB1_9ACTN</name>
<dbReference type="AlphaFoldDB" id="A0A4U0SRB1"/>
<protein>
    <submittedName>
        <fullName evidence="2">Uncharacterized protein</fullName>
    </submittedName>
</protein>
<evidence type="ECO:0000256" key="1">
    <source>
        <dbReference type="SAM" id="MobiDB-lite"/>
    </source>
</evidence>
<keyword evidence="3" id="KW-1185">Reference proteome</keyword>
<organism evidence="2 3">
    <name type="scientific">Actinacidiphila oryziradicis</name>
    <dbReference type="NCBI Taxonomy" id="2571141"/>
    <lineage>
        <taxon>Bacteria</taxon>
        <taxon>Bacillati</taxon>
        <taxon>Actinomycetota</taxon>
        <taxon>Actinomycetes</taxon>
        <taxon>Kitasatosporales</taxon>
        <taxon>Streptomycetaceae</taxon>
        <taxon>Actinacidiphila</taxon>
    </lineage>
</organism>